<dbReference type="AlphaFoldDB" id="A0AAD4JBW6"/>
<dbReference type="SMART" id="SM00248">
    <property type="entry name" value="ANK"/>
    <property type="match status" value="5"/>
</dbReference>
<evidence type="ECO:0000256" key="4">
    <source>
        <dbReference type="ARBA" id="ARBA00022989"/>
    </source>
</evidence>
<keyword evidence="4 8" id="KW-1133">Transmembrane helix</keyword>
<keyword evidence="2 8" id="KW-0812">Transmembrane</keyword>
<feature type="repeat" description="ANK" evidence="7">
    <location>
        <begin position="181"/>
        <end position="202"/>
    </location>
</feature>
<keyword evidence="5 7" id="KW-0040">ANK repeat</keyword>
<dbReference type="GO" id="GO:0005886">
    <property type="term" value="C:plasma membrane"/>
    <property type="evidence" value="ECO:0007669"/>
    <property type="project" value="TreeGrafter"/>
</dbReference>
<evidence type="ECO:0000256" key="1">
    <source>
        <dbReference type="ARBA" id="ARBA00004141"/>
    </source>
</evidence>
<evidence type="ECO:0000256" key="5">
    <source>
        <dbReference type="ARBA" id="ARBA00023043"/>
    </source>
</evidence>
<protein>
    <recommendedName>
        <fullName evidence="9">PGG domain-containing protein</fullName>
    </recommendedName>
</protein>
<evidence type="ECO:0000256" key="2">
    <source>
        <dbReference type="ARBA" id="ARBA00022692"/>
    </source>
</evidence>
<evidence type="ECO:0000256" key="8">
    <source>
        <dbReference type="SAM" id="Phobius"/>
    </source>
</evidence>
<dbReference type="InterPro" id="IPR026961">
    <property type="entry name" value="PGG_dom"/>
</dbReference>
<comment type="caution">
    <text evidence="10">The sequence shown here is derived from an EMBL/GenBank/DDBJ whole genome shotgun (WGS) entry which is preliminary data.</text>
</comment>
<proteinExistence type="predicted"/>
<sequence length="447" mass="49297">MEGGFGEASETKKLYDAVEAGDVIAIQQLLQQDPLLLQRISFKICAATPLYAATTQGHLAIVEEILNTNPQLVEEFNSRYSTALHIASAKGHVQIARKLLSAAPHLCLSRDCQGLNPIHLAAMKGHVEVLEELARTAPVAAMEKLPRRQTVLHLCVKHTKLEALKVLVPILSEFVSEKDDDGETILHLAVRYKQIEIIRYLVGNTNIDKESKNCKGQTPLQILEQSPSDTTTSQIKSILLSAIRNTAAATQTDLPLEWLARKRDAIMVVAILIATMAFEAGVNPAGGVWQDDSAQDWPGYPVAPPHRAGEAIMAYSHPRIYKRFIHSNTVAFVTSLSTILLLISGLPMRNRFFMWVLMAAMWAAISSVAATFAVSITVITPSRDRENLSSASVTGITVWSAATAVLLVGNTLRLLNWWLKSKGITVWRPERFRRFVEVRCRIGNQGV</sequence>
<name>A0AAD4JBW6_PERFH</name>
<organism evidence="10 11">
    <name type="scientific">Perilla frutescens var. hirtella</name>
    <name type="common">Perilla citriodora</name>
    <name type="synonym">Perilla setoyensis</name>
    <dbReference type="NCBI Taxonomy" id="608512"/>
    <lineage>
        <taxon>Eukaryota</taxon>
        <taxon>Viridiplantae</taxon>
        <taxon>Streptophyta</taxon>
        <taxon>Embryophyta</taxon>
        <taxon>Tracheophyta</taxon>
        <taxon>Spermatophyta</taxon>
        <taxon>Magnoliopsida</taxon>
        <taxon>eudicotyledons</taxon>
        <taxon>Gunneridae</taxon>
        <taxon>Pentapetalae</taxon>
        <taxon>asterids</taxon>
        <taxon>lamiids</taxon>
        <taxon>Lamiales</taxon>
        <taxon>Lamiaceae</taxon>
        <taxon>Nepetoideae</taxon>
        <taxon>Elsholtzieae</taxon>
        <taxon>Perilla</taxon>
    </lineage>
</organism>
<dbReference type="Pfam" id="PF12796">
    <property type="entry name" value="Ank_2"/>
    <property type="match status" value="2"/>
</dbReference>
<keyword evidence="11" id="KW-1185">Reference proteome</keyword>
<dbReference type="PROSITE" id="PS50088">
    <property type="entry name" value="ANK_REPEAT"/>
    <property type="match status" value="2"/>
</dbReference>
<dbReference type="InterPro" id="IPR036770">
    <property type="entry name" value="Ankyrin_rpt-contain_sf"/>
</dbReference>
<comment type="subcellular location">
    <subcellularLocation>
        <location evidence="1">Membrane</location>
        <topology evidence="1">Multi-pass membrane protein</topology>
    </subcellularLocation>
</comment>
<feature type="transmembrane region" description="Helical" evidence="8">
    <location>
        <begin position="355"/>
        <end position="379"/>
    </location>
</feature>
<dbReference type="PROSITE" id="PS50297">
    <property type="entry name" value="ANK_REP_REGION"/>
    <property type="match status" value="2"/>
</dbReference>
<evidence type="ECO:0000256" key="3">
    <source>
        <dbReference type="ARBA" id="ARBA00022737"/>
    </source>
</evidence>
<dbReference type="SUPFAM" id="SSF48403">
    <property type="entry name" value="Ankyrin repeat"/>
    <property type="match status" value="1"/>
</dbReference>
<feature type="transmembrane region" description="Helical" evidence="8">
    <location>
        <begin position="324"/>
        <end position="343"/>
    </location>
</feature>
<evidence type="ECO:0000256" key="6">
    <source>
        <dbReference type="ARBA" id="ARBA00023136"/>
    </source>
</evidence>
<dbReference type="Gene3D" id="1.25.40.20">
    <property type="entry name" value="Ankyrin repeat-containing domain"/>
    <property type="match status" value="2"/>
</dbReference>
<dbReference type="Proteomes" id="UP001190926">
    <property type="component" value="Unassembled WGS sequence"/>
</dbReference>
<evidence type="ECO:0000313" key="11">
    <source>
        <dbReference type="Proteomes" id="UP001190926"/>
    </source>
</evidence>
<keyword evidence="6 8" id="KW-0472">Membrane</keyword>
<dbReference type="PANTHER" id="PTHR24186">
    <property type="entry name" value="PROTEIN PHOSPHATASE 1 REGULATORY SUBUNIT"/>
    <property type="match status" value="1"/>
</dbReference>
<keyword evidence="3" id="KW-0677">Repeat</keyword>
<evidence type="ECO:0000256" key="7">
    <source>
        <dbReference type="PROSITE-ProRule" id="PRU00023"/>
    </source>
</evidence>
<dbReference type="PANTHER" id="PTHR24186:SF37">
    <property type="entry name" value="PGG DOMAIN-CONTAINING PROTEIN"/>
    <property type="match status" value="1"/>
</dbReference>
<feature type="transmembrane region" description="Helical" evidence="8">
    <location>
        <begin position="391"/>
        <end position="412"/>
    </location>
</feature>
<dbReference type="InterPro" id="IPR002110">
    <property type="entry name" value="Ankyrin_rpt"/>
</dbReference>
<accession>A0AAD4JBW6</accession>
<feature type="repeat" description="ANK" evidence="7">
    <location>
        <begin position="113"/>
        <end position="133"/>
    </location>
</feature>
<reference evidence="10 11" key="1">
    <citation type="journal article" date="2021" name="Nat. Commun.">
        <title>Incipient diploidization of the medicinal plant Perilla within 10,000 years.</title>
        <authorList>
            <person name="Zhang Y."/>
            <person name="Shen Q."/>
            <person name="Leng L."/>
            <person name="Zhang D."/>
            <person name="Chen S."/>
            <person name="Shi Y."/>
            <person name="Ning Z."/>
            <person name="Chen S."/>
        </authorList>
    </citation>
    <scope>NUCLEOTIDE SEQUENCE [LARGE SCALE GENOMIC DNA]</scope>
    <source>
        <strain evidence="11">cv. PC099</strain>
    </source>
</reference>
<feature type="domain" description="PGG" evidence="9">
    <location>
        <begin position="257"/>
        <end position="378"/>
    </location>
</feature>
<evidence type="ECO:0000259" key="9">
    <source>
        <dbReference type="Pfam" id="PF13962"/>
    </source>
</evidence>
<dbReference type="Pfam" id="PF13962">
    <property type="entry name" value="PGG"/>
    <property type="match status" value="1"/>
</dbReference>
<gene>
    <name evidence="10" type="ORF">C2S53_005811</name>
</gene>
<evidence type="ECO:0000313" key="10">
    <source>
        <dbReference type="EMBL" id="KAH6830887.1"/>
    </source>
</evidence>
<dbReference type="EMBL" id="SDAM02000091">
    <property type="protein sequence ID" value="KAH6830887.1"/>
    <property type="molecule type" value="Genomic_DNA"/>
</dbReference>